<dbReference type="EMBL" id="JAHFXS010009805">
    <property type="protein sequence ID" value="KAG9914253.1"/>
    <property type="molecule type" value="Genomic_DNA"/>
</dbReference>
<name>A0A9P8EY77_AURME</name>
<reference evidence="1" key="2">
    <citation type="submission" date="2021-08" db="EMBL/GenBank/DDBJ databases">
        <authorList>
            <person name="Gostincar C."/>
            <person name="Sun X."/>
            <person name="Song Z."/>
            <person name="Gunde-Cimerman N."/>
        </authorList>
    </citation>
    <scope>NUCLEOTIDE SEQUENCE</scope>
    <source>
        <strain evidence="1">EXF-9298</strain>
    </source>
</reference>
<keyword evidence="2" id="KW-1185">Reference proteome</keyword>
<sequence>MTRTVEVLTSVNGSNALPALYSSDLTRRSFVKRPWKILPIKMDSDKRVARPDLVVENTTKPAAEDRSGH</sequence>
<dbReference type="Proteomes" id="UP000729357">
    <property type="component" value="Unassembled WGS sequence"/>
</dbReference>
<protein>
    <submittedName>
        <fullName evidence="1">Uncharacterized protein</fullName>
    </submittedName>
</protein>
<evidence type="ECO:0000313" key="2">
    <source>
        <dbReference type="Proteomes" id="UP000729357"/>
    </source>
</evidence>
<proteinExistence type="predicted"/>
<dbReference type="AlphaFoldDB" id="A0A9P8EY77"/>
<gene>
    <name evidence="1" type="ORF">KCU98_g23218</name>
</gene>
<reference evidence="1" key="1">
    <citation type="journal article" date="2021" name="J Fungi (Basel)">
        <title>Virulence traits and population genomics of the black yeast Aureobasidium melanogenum.</title>
        <authorList>
            <person name="Cernosa A."/>
            <person name="Sun X."/>
            <person name="Gostincar C."/>
            <person name="Fang C."/>
            <person name="Gunde-Cimerman N."/>
            <person name="Song Z."/>
        </authorList>
    </citation>
    <scope>NUCLEOTIDE SEQUENCE</scope>
    <source>
        <strain evidence="1">EXF-9298</strain>
    </source>
</reference>
<dbReference type="OrthoDB" id="3852053at2759"/>
<accession>A0A9P8EY77</accession>
<comment type="caution">
    <text evidence="1">The sequence shown here is derived from an EMBL/GenBank/DDBJ whole genome shotgun (WGS) entry which is preliminary data.</text>
</comment>
<feature type="non-terminal residue" evidence="1">
    <location>
        <position position="1"/>
    </location>
</feature>
<organism evidence="1 2">
    <name type="scientific">Aureobasidium melanogenum</name>
    <name type="common">Aureobasidium pullulans var. melanogenum</name>
    <dbReference type="NCBI Taxonomy" id="46634"/>
    <lineage>
        <taxon>Eukaryota</taxon>
        <taxon>Fungi</taxon>
        <taxon>Dikarya</taxon>
        <taxon>Ascomycota</taxon>
        <taxon>Pezizomycotina</taxon>
        <taxon>Dothideomycetes</taxon>
        <taxon>Dothideomycetidae</taxon>
        <taxon>Dothideales</taxon>
        <taxon>Saccotheciaceae</taxon>
        <taxon>Aureobasidium</taxon>
    </lineage>
</organism>
<evidence type="ECO:0000313" key="1">
    <source>
        <dbReference type="EMBL" id="KAG9914253.1"/>
    </source>
</evidence>